<dbReference type="PANTHER" id="PTHR23089">
    <property type="entry name" value="HISTIDINE TRIAD HIT PROTEIN"/>
    <property type="match status" value="1"/>
</dbReference>
<evidence type="ECO:0000256" key="2">
    <source>
        <dbReference type="PIRSR" id="PIRSR601310-3"/>
    </source>
</evidence>
<sequence>MDCIFCKIDKGEIPSEKVYEDDDVFVIRDIDPKAEKHYLMIPKRHYKLIDEMTDADAAALMRGLRKIPSLAGRLGLDGGYRLVINQGDDAGQSVFHLHVHILGGQPLDFPDLKK</sequence>
<name>A0A9D1Q1S4_9FIRM</name>
<reference evidence="5" key="1">
    <citation type="journal article" date="2021" name="PeerJ">
        <title>Extensive microbial diversity within the chicken gut microbiome revealed by metagenomics and culture.</title>
        <authorList>
            <person name="Gilroy R."/>
            <person name="Ravi A."/>
            <person name="Getino M."/>
            <person name="Pursley I."/>
            <person name="Horton D.L."/>
            <person name="Alikhan N.F."/>
            <person name="Baker D."/>
            <person name="Gharbi K."/>
            <person name="Hall N."/>
            <person name="Watson M."/>
            <person name="Adriaenssens E.M."/>
            <person name="Foster-Nyarko E."/>
            <person name="Jarju S."/>
            <person name="Secka A."/>
            <person name="Antonio M."/>
            <person name="Oren A."/>
            <person name="Chaudhuri R.R."/>
            <person name="La Ragione R."/>
            <person name="Hildebrand F."/>
            <person name="Pallen M.J."/>
        </authorList>
    </citation>
    <scope>NUCLEOTIDE SEQUENCE</scope>
    <source>
        <strain evidence="5">12435</strain>
    </source>
</reference>
<dbReference type="PRINTS" id="PR00332">
    <property type="entry name" value="HISTRIAD"/>
</dbReference>
<proteinExistence type="predicted"/>
<feature type="short sequence motif" description="Histidine triad motif" evidence="2 3">
    <location>
        <begin position="96"/>
        <end position="100"/>
    </location>
</feature>
<dbReference type="Proteomes" id="UP000823990">
    <property type="component" value="Unassembled WGS sequence"/>
</dbReference>
<dbReference type="EMBL" id="DXHS01000082">
    <property type="protein sequence ID" value="HIW02729.1"/>
    <property type="molecule type" value="Genomic_DNA"/>
</dbReference>
<dbReference type="Pfam" id="PF01230">
    <property type="entry name" value="HIT"/>
    <property type="match status" value="1"/>
</dbReference>
<dbReference type="PROSITE" id="PS51084">
    <property type="entry name" value="HIT_2"/>
    <property type="match status" value="1"/>
</dbReference>
<dbReference type="AlphaFoldDB" id="A0A9D1Q1S4"/>
<evidence type="ECO:0000259" key="4">
    <source>
        <dbReference type="PROSITE" id="PS51084"/>
    </source>
</evidence>
<evidence type="ECO:0000256" key="3">
    <source>
        <dbReference type="PROSITE-ProRule" id="PRU00464"/>
    </source>
</evidence>
<dbReference type="InterPro" id="IPR001310">
    <property type="entry name" value="Histidine_triad_HIT"/>
</dbReference>
<dbReference type="InterPro" id="IPR019808">
    <property type="entry name" value="Histidine_triad_CS"/>
</dbReference>
<gene>
    <name evidence="5" type="ORF">H9892_05255</name>
</gene>
<dbReference type="Gene3D" id="3.30.428.10">
    <property type="entry name" value="HIT-like"/>
    <property type="match status" value="1"/>
</dbReference>
<dbReference type="InterPro" id="IPR036265">
    <property type="entry name" value="HIT-like_sf"/>
</dbReference>
<protein>
    <submittedName>
        <fullName evidence="5">Histidine triad nucleotide-binding protein</fullName>
    </submittedName>
</protein>
<dbReference type="InterPro" id="IPR011146">
    <property type="entry name" value="HIT-like"/>
</dbReference>
<dbReference type="CDD" id="cd01276">
    <property type="entry name" value="PKCI_related"/>
    <property type="match status" value="1"/>
</dbReference>
<dbReference type="SUPFAM" id="SSF54197">
    <property type="entry name" value="HIT-like"/>
    <property type="match status" value="1"/>
</dbReference>
<dbReference type="PROSITE" id="PS00892">
    <property type="entry name" value="HIT_1"/>
    <property type="match status" value="1"/>
</dbReference>
<reference evidence="5" key="2">
    <citation type="submission" date="2021-04" db="EMBL/GenBank/DDBJ databases">
        <authorList>
            <person name="Gilroy R."/>
        </authorList>
    </citation>
    <scope>NUCLEOTIDE SEQUENCE</scope>
    <source>
        <strain evidence="5">12435</strain>
    </source>
</reference>
<accession>A0A9D1Q1S4</accession>
<feature type="domain" description="HIT" evidence="4">
    <location>
        <begin position="4"/>
        <end position="114"/>
    </location>
</feature>
<evidence type="ECO:0000313" key="6">
    <source>
        <dbReference type="Proteomes" id="UP000823990"/>
    </source>
</evidence>
<organism evidence="5 6">
    <name type="scientific">Candidatus Protoclostridium stercorigallinarum</name>
    <dbReference type="NCBI Taxonomy" id="2838741"/>
    <lineage>
        <taxon>Bacteria</taxon>
        <taxon>Bacillati</taxon>
        <taxon>Bacillota</taxon>
        <taxon>Clostridia</taxon>
        <taxon>Candidatus Protoclostridium</taxon>
    </lineage>
</organism>
<dbReference type="GO" id="GO:0003824">
    <property type="term" value="F:catalytic activity"/>
    <property type="evidence" value="ECO:0007669"/>
    <property type="project" value="InterPro"/>
</dbReference>
<evidence type="ECO:0000256" key="1">
    <source>
        <dbReference type="PIRSR" id="PIRSR601310-1"/>
    </source>
</evidence>
<evidence type="ECO:0000313" key="5">
    <source>
        <dbReference type="EMBL" id="HIW02729.1"/>
    </source>
</evidence>
<comment type="caution">
    <text evidence="5">The sequence shown here is derived from an EMBL/GenBank/DDBJ whole genome shotgun (WGS) entry which is preliminary data.</text>
</comment>
<feature type="active site" description="Tele-AMP-histidine intermediate" evidence="1">
    <location>
        <position position="98"/>
    </location>
</feature>